<evidence type="ECO:0000313" key="2">
    <source>
        <dbReference type="Proteomes" id="UP000026915"/>
    </source>
</evidence>
<name>A0A061ETY1_THECC</name>
<sequence length="71" mass="8442">MTHKFVEQYSRKLQIRLEFHIPVINTVCTLMSSKLIHPFTLYQNQFTLKSCPSISKLTLTFTCKHTRVKER</sequence>
<dbReference type="HOGENOM" id="CLU_2745170_0_0_1"/>
<evidence type="ECO:0000313" key="1">
    <source>
        <dbReference type="EMBL" id="EOY07862.1"/>
    </source>
</evidence>
<gene>
    <name evidence="1" type="ORF">TCM_022182</name>
</gene>
<proteinExistence type="predicted"/>
<protein>
    <submittedName>
        <fullName evidence="1">Uncharacterized protein</fullName>
    </submittedName>
</protein>
<dbReference type="Proteomes" id="UP000026915">
    <property type="component" value="Chromosome 5"/>
</dbReference>
<dbReference type="InParanoid" id="A0A061ETY1"/>
<reference evidence="1 2" key="1">
    <citation type="journal article" date="2013" name="Genome Biol.">
        <title>The genome sequence of the most widely cultivated cacao type and its use to identify candidate genes regulating pod color.</title>
        <authorList>
            <person name="Motamayor J.C."/>
            <person name="Mockaitis K."/>
            <person name="Schmutz J."/>
            <person name="Haiminen N."/>
            <person name="Iii D.L."/>
            <person name="Cornejo O."/>
            <person name="Findley S.D."/>
            <person name="Zheng P."/>
            <person name="Utro F."/>
            <person name="Royaert S."/>
            <person name="Saski C."/>
            <person name="Jenkins J."/>
            <person name="Podicheti R."/>
            <person name="Zhao M."/>
            <person name="Scheffler B.E."/>
            <person name="Stack J.C."/>
            <person name="Feltus F.A."/>
            <person name="Mustiga G.M."/>
            <person name="Amores F."/>
            <person name="Phillips W."/>
            <person name="Marelli J.P."/>
            <person name="May G.D."/>
            <person name="Shapiro H."/>
            <person name="Ma J."/>
            <person name="Bustamante C.D."/>
            <person name="Schnell R.J."/>
            <person name="Main D."/>
            <person name="Gilbert D."/>
            <person name="Parida L."/>
            <person name="Kuhn D.N."/>
        </authorList>
    </citation>
    <scope>NUCLEOTIDE SEQUENCE [LARGE SCALE GENOMIC DNA]</scope>
    <source>
        <strain evidence="2">cv. Matina 1-6</strain>
    </source>
</reference>
<dbReference type="EMBL" id="CM001883">
    <property type="protein sequence ID" value="EOY07862.1"/>
    <property type="molecule type" value="Genomic_DNA"/>
</dbReference>
<organism evidence="1 2">
    <name type="scientific">Theobroma cacao</name>
    <name type="common">Cacao</name>
    <name type="synonym">Cocoa</name>
    <dbReference type="NCBI Taxonomy" id="3641"/>
    <lineage>
        <taxon>Eukaryota</taxon>
        <taxon>Viridiplantae</taxon>
        <taxon>Streptophyta</taxon>
        <taxon>Embryophyta</taxon>
        <taxon>Tracheophyta</taxon>
        <taxon>Spermatophyta</taxon>
        <taxon>Magnoliopsida</taxon>
        <taxon>eudicotyledons</taxon>
        <taxon>Gunneridae</taxon>
        <taxon>Pentapetalae</taxon>
        <taxon>rosids</taxon>
        <taxon>malvids</taxon>
        <taxon>Malvales</taxon>
        <taxon>Malvaceae</taxon>
        <taxon>Byttnerioideae</taxon>
        <taxon>Theobroma</taxon>
    </lineage>
</organism>
<dbReference type="Gramene" id="EOY07862">
    <property type="protein sequence ID" value="EOY07862"/>
    <property type="gene ID" value="TCM_022182"/>
</dbReference>
<keyword evidence="2" id="KW-1185">Reference proteome</keyword>
<accession>A0A061ETY1</accession>
<dbReference type="AlphaFoldDB" id="A0A061ETY1"/>